<dbReference type="InterPro" id="IPR006527">
    <property type="entry name" value="F-box-assoc_dom_typ1"/>
</dbReference>
<dbReference type="Pfam" id="PF07734">
    <property type="entry name" value="FBA_1"/>
    <property type="match status" value="1"/>
</dbReference>
<evidence type="ECO:0000313" key="2">
    <source>
        <dbReference type="EMBL" id="SPD17607.1"/>
    </source>
</evidence>
<dbReference type="EMBL" id="OIVN01004466">
    <property type="protein sequence ID" value="SPD17607.1"/>
    <property type="molecule type" value="Genomic_DNA"/>
</dbReference>
<organism evidence="2">
    <name type="scientific">Fagus sylvatica</name>
    <name type="common">Beechnut</name>
    <dbReference type="NCBI Taxonomy" id="28930"/>
    <lineage>
        <taxon>Eukaryota</taxon>
        <taxon>Viridiplantae</taxon>
        <taxon>Streptophyta</taxon>
        <taxon>Embryophyta</taxon>
        <taxon>Tracheophyta</taxon>
        <taxon>Spermatophyta</taxon>
        <taxon>Magnoliopsida</taxon>
        <taxon>eudicotyledons</taxon>
        <taxon>Gunneridae</taxon>
        <taxon>Pentapetalae</taxon>
        <taxon>rosids</taxon>
        <taxon>fabids</taxon>
        <taxon>Fagales</taxon>
        <taxon>Fagaceae</taxon>
        <taxon>Fagus</taxon>
    </lineage>
</organism>
<sequence length="345" mass="39349">MGHPSIITSTYFISTHLKLNNNNTRHDRLLYLLSPDSVTVTSERMFDRISEFKLPLDLVYARIVGSCNGLLCFSWNYPHNPHAYLCNPSIRKFQKVPDTASSISTTTLSSVVTGLGYNSETNDYKVVRISYCWPQLPQADIYSLSLGSWKRLPCPLRPGVILYSIDTDLLPVPFVSGALHWMVYVDENVSKSEEESWQRQHFILTFDVNKEKFGSIAPPYARPNGLSYESLAMFKGKLALMDGLYYYSLNIWMMKEYGVSQTWTKLFVVSFDPFTTLFGYSQKGLLIVRNFLSANGELKKRYDQKCVSIDLETLQENDLGIEVILDVVNFMESLVLLDRADVVAE</sequence>
<dbReference type="AlphaFoldDB" id="A0A2N9HUB2"/>
<name>A0A2N9HUB2_FAGSY</name>
<proteinExistence type="predicted"/>
<dbReference type="InterPro" id="IPR050796">
    <property type="entry name" value="SCF_F-box_component"/>
</dbReference>
<gene>
    <name evidence="2" type="ORF">FSB_LOCUS45489</name>
</gene>
<reference evidence="2" key="1">
    <citation type="submission" date="2018-02" db="EMBL/GenBank/DDBJ databases">
        <authorList>
            <person name="Cohen D.B."/>
            <person name="Kent A.D."/>
        </authorList>
    </citation>
    <scope>NUCLEOTIDE SEQUENCE</scope>
</reference>
<evidence type="ECO:0000259" key="1">
    <source>
        <dbReference type="Pfam" id="PF07734"/>
    </source>
</evidence>
<dbReference type="NCBIfam" id="TIGR01640">
    <property type="entry name" value="F_box_assoc_1"/>
    <property type="match status" value="1"/>
</dbReference>
<dbReference type="InterPro" id="IPR017451">
    <property type="entry name" value="F-box-assoc_interact_dom"/>
</dbReference>
<dbReference type="PANTHER" id="PTHR31672">
    <property type="entry name" value="BNACNNG10540D PROTEIN"/>
    <property type="match status" value="1"/>
</dbReference>
<feature type="domain" description="F-box associated beta-propeller type 1" evidence="1">
    <location>
        <begin position="58"/>
        <end position="287"/>
    </location>
</feature>
<accession>A0A2N9HUB2</accession>
<protein>
    <recommendedName>
        <fullName evidence="1">F-box associated beta-propeller type 1 domain-containing protein</fullName>
    </recommendedName>
</protein>
<dbReference type="PANTHER" id="PTHR31672:SF13">
    <property type="entry name" value="F-BOX PROTEIN CPR30-LIKE"/>
    <property type="match status" value="1"/>
</dbReference>